<comment type="caution">
    <text evidence="1">The sequence shown here is derived from an EMBL/GenBank/DDBJ whole genome shotgun (WGS) entry which is preliminary data.</text>
</comment>
<dbReference type="RefSeq" id="WP_199706707.1">
    <property type="nucleotide sequence ID" value="NZ_JAEMNV010000008.1"/>
</dbReference>
<organism evidence="1 2">
    <name type="scientific">Antrihabitans stalagmiti</name>
    <dbReference type="NCBI Taxonomy" id="2799499"/>
    <lineage>
        <taxon>Bacteria</taxon>
        <taxon>Bacillati</taxon>
        <taxon>Actinomycetota</taxon>
        <taxon>Actinomycetes</taxon>
        <taxon>Mycobacteriales</taxon>
        <taxon>Nocardiaceae</taxon>
        <taxon>Antrihabitans</taxon>
    </lineage>
</organism>
<evidence type="ECO:0000313" key="1">
    <source>
        <dbReference type="EMBL" id="MBJ8341628.1"/>
    </source>
</evidence>
<keyword evidence="2" id="KW-1185">Reference proteome</keyword>
<accession>A0A934U677</accession>
<evidence type="ECO:0000313" key="2">
    <source>
        <dbReference type="Proteomes" id="UP000655868"/>
    </source>
</evidence>
<dbReference type="AlphaFoldDB" id="A0A934U677"/>
<gene>
    <name evidence="1" type="ORF">JGU71_22335</name>
</gene>
<name>A0A934U677_9NOCA</name>
<dbReference type="EMBL" id="JAEMNV010000008">
    <property type="protein sequence ID" value="MBJ8341628.1"/>
    <property type="molecule type" value="Genomic_DNA"/>
</dbReference>
<proteinExistence type="predicted"/>
<dbReference type="Proteomes" id="UP000655868">
    <property type="component" value="Unassembled WGS sequence"/>
</dbReference>
<sequence>MYAQLTYFDGPRTAEQIAAADFAGQNRIKPAVIRVPGFLANYVLRQSDGSQVVITIAESEQSLLDGQRAIMATELLPGEDPALLPGADRIEIYPVVEHVDAATMEVTR</sequence>
<reference evidence="1" key="1">
    <citation type="submission" date="2020-12" db="EMBL/GenBank/DDBJ databases">
        <title>Antrihabitans popcorni sp. nov. and Antrihabitans auranticaus sp. nov., isolated from a larva cave.</title>
        <authorList>
            <person name="Lee S.D."/>
            <person name="Kim I.S."/>
        </authorList>
    </citation>
    <scope>NUCLEOTIDE SEQUENCE</scope>
    <source>
        <strain evidence="1">YC3-6</strain>
    </source>
</reference>
<protein>
    <submittedName>
        <fullName evidence="1">Uncharacterized protein</fullName>
    </submittedName>
</protein>